<evidence type="ECO:0000256" key="2">
    <source>
        <dbReference type="ARBA" id="ARBA00022729"/>
    </source>
</evidence>
<evidence type="ECO:0000256" key="4">
    <source>
        <dbReference type="ARBA" id="ARBA00023139"/>
    </source>
</evidence>
<keyword evidence="5" id="KW-0449">Lipoprotein</keyword>
<organism evidence="7 8">
    <name type="scientific">[Clostridium] symbiosum ATCC 14940</name>
    <dbReference type="NCBI Taxonomy" id="411472"/>
    <lineage>
        <taxon>Bacteria</taxon>
        <taxon>Bacillati</taxon>
        <taxon>Bacillota</taxon>
        <taxon>Clostridia</taxon>
        <taxon>Lachnospirales</taxon>
        <taxon>Lachnospiraceae</taxon>
        <taxon>Otoolea</taxon>
    </lineage>
</organism>
<evidence type="ECO:0000313" key="8">
    <source>
        <dbReference type="Proteomes" id="UP000016491"/>
    </source>
</evidence>
<comment type="caution">
    <text evidence="7">The sequence shown here is derived from an EMBL/GenBank/DDBJ whole genome shotgun (WGS) entry which is preliminary data.</text>
</comment>
<dbReference type="Gene3D" id="3.40.190.10">
    <property type="entry name" value="Periplasmic binding protein-like II"/>
    <property type="match status" value="1"/>
</dbReference>
<accession>A0ABC9TY11</accession>
<evidence type="ECO:0000256" key="1">
    <source>
        <dbReference type="ARBA" id="ARBA00022475"/>
    </source>
</evidence>
<dbReference type="AlphaFoldDB" id="A0ABC9TY11"/>
<keyword evidence="4" id="KW-0564">Palmitate</keyword>
<keyword evidence="1" id="KW-1003">Cell membrane</keyword>
<dbReference type="SUPFAM" id="SSF53850">
    <property type="entry name" value="Periplasmic binding protein-like II"/>
    <property type="match status" value="1"/>
</dbReference>
<evidence type="ECO:0000256" key="5">
    <source>
        <dbReference type="ARBA" id="ARBA00023288"/>
    </source>
</evidence>
<evidence type="ECO:0000256" key="6">
    <source>
        <dbReference type="SAM" id="SignalP"/>
    </source>
</evidence>
<dbReference type="EMBL" id="AWSU01000170">
    <property type="protein sequence ID" value="ERI77029.1"/>
    <property type="molecule type" value="Genomic_DNA"/>
</dbReference>
<keyword evidence="3" id="KW-0472">Membrane</keyword>
<gene>
    <name evidence="7" type="ORF">CLOSYM_02260</name>
</gene>
<dbReference type="InterPro" id="IPR050490">
    <property type="entry name" value="Bact_solute-bd_prot1"/>
</dbReference>
<dbReference type="PANTHER" id="PTHR43649:SF33">
    <property type="entry name" value="POLYGALACTURONAN_RHAMNOGALACTURONAN-BINDING PROTEIN YTCQ"/>
    <property type="match status" value="1"/>
</dbReference>
<proteinExistence type="predicted"/>
<dbReference type="PANTHER" id="PTHR43649">
    <property type="entry name" value="ARABINOSE-BINDING PROTEIN-RELATED"/>
    <property type="match status" value="1"/>
</dbReference>
<feature type="signal peptide" evidence="6">
    <location>
        <begin position="1"/>
        <end position="21"/>
    </location>
</feature>
<dbReference type="InterPro" id="IPR006059">
    <property type="entry name" value="SBP"/>
</dbReference>
<dbReference type="RefSeq" id="WP_021642942.1">
    <property type="nucleotide sequence ID" value="NZ_KE992974.1"/>
</dbReference>
<feature type="chain" id="PRO_5044762114" evidence="6">
    <location>
        <begin position="22"/>
        <end position="475"/>
    </location>
</feature>
<dbReference type="Proteomes" id="UP000016491">
    <property type="component" value="Unassembled WGS sequence"/>
</dbReference>
<keyword evidence="2 6" id="KW-0732">Signal</keyword>
<dbReference type="PROSITE" id="PS51257">
    <property type="entry name" value="PROKAR_LIPOPROTEIN"/>
    <property type="match status" value="1"/>
</dbReference>
<dbReference type="Pfam" id="PF13416">
    <property type="entry name" value="SBP_bac_8"/>
    <property type="match status" value="1"/>
</dbReference>
<reference evidence="7 8" key="1">
    <citation type="submission" date="2013-07" db="EMBL/GenBank/DDBJ databases">
        <authorList>
            <person name="Weinstock G."/>
            <person name="Sodergren E."/>
            <person name="Wylie T."/>
            <person name="Fulton L."/>
            <person name="Fulton R."/>
            <person name="Fronick C."/>
            <person name="O'Laughlin M."/>
            <person name="Godfrey J."/>
            <person name="Miner T."/>
            <person name="Herter B."/>
            <person name="Appelbaum E."/>
            <person name="Cordes M."/>
            <person name="Lek S."/>
            <person name="Wollam A."/>
            <person name="Pepin K.H."/>
            <person name="Palsikar V.B."/>
            <person name="Mitreva M."/>
            <person name="Wilson R.K."/>
        </authorList>
    </citation>
    <scope>NUCLEOTIDE SEQUENCE [LARGE SCALE GENOMIC DNA]</scope>
    <source>
        <strain evidence="7 8">ATCC 14940</strain>
    </source>
</reference>
<evidence type="ECO:0000256" key="3">
    <source>
        <dbReference type="ARBA" id="ARBA00023136"/>
    </source>
</evidence>
<name>A0ABC9TY11_CLOSY</name>
<evidence type="ECO:0000313" key="7">
    <source>
        <dbReference type="EMBL" id="ERI77029.1"/>
    </source>
</evidence>
<sequence>MKKRRLFSIMAASVLAVSLLAGCGGKSATADGQTDKAEAQAQSGQSSEKKVLRVWLEKVFSDDANTFLQKRVEQYAQEKGVEVQFEFLSATDFVPKLNAAIEAGSNIPDITLTSGNRALNYYPNIPNVDVTELVDEINEKRPYFDSVYEGAKYGGVNYFVPFTSSTCLMFVRTDMLEAKGITKYPETWDEVFEVAEKVADPDNGIYGLGIGCGPTDEDCENTFRTLLWNYGAYLFNEEGGPAVPNEKTKAMIEKYADLYNKEIIPPSATTWDPGGNNTTYLMGESAIVFNAPTLYNALKADEAYKEIFENTVALNMPDGPDNSQHMGFITGWQIMNSCKDMDTAEDFIKFMLDKDWQNSYLEITAPVFAPIFKDAEENDFWKEGINAQVVAYAKNAGGYYGYPAKTLDGMVVGIKHYFTYPVAEMLKFCCDRGGDTGTGHGKNECRYQRDQRVDQIKDNGLPRGEKEWEKRYGLI</sequence>
<protein>
    <submittedName>
        <fullName evidence="7">ABC transporter, solute-binding protein</fullName>
    </submittedName>
</protein>